<proteinExistence type="predicted"/>
<keyword evidence="1" id="KW-0812">Transmembrane</keyword>
<feature type="transmembrane region" description="Helical" evidence="1">
    <location>
        <begin position="127"/>
        <end position="147"/>
    </location>
</feature>
<keyword evidence="2" id="KW-0732">Signal</keyword>
<sequence length="198" mass="21097">MKWLLLFIFMVPHALCDAPIGKASAPLHQGVAVAAHPSIRNTAIQSAECTKLTGKGLKVCSAVHARNVSLDGSECSESLCKSSCCHAAAVCQQGNLFSLKTEECIQTRMEHVMGKCCVVGRAKGSTVIYAGGAVGALIICSGLYFIVSMGSTMKVVKGQKPDEDEDSGDACKLYENKTPHMQVNQLIATDADDVFWED</sequence>
<name>A0AAD8UW87_BABGI</name>
<keyword evidence="1" id="KW-0472">Membrane</keyword>
<keyword evidence="4" id="KW-1185">Reference proteome</keyword>
<organism evidence="3 4">
    <name type="scientific">Babesia gibsoni</name>
    <dbReference type="NCBI Taxonomy" id="33632"/>
    <lineage>
        <taxon>Eukaryota</taxon>
        <taxon>Sar</taxon>
        <taxon>Alveolata</taxon>
        <taxon>Apicomplexa</taxon>
        <taxon>Aconoidasida</taxon>
        <taxon>Piroplasmida</taxon>
        <taxon>Babesiidae</taxon>
        <taxon>Babesia</taxon>
    </lineage>
</organism>
<comment type="caution">
    <text evidence="3">The sequence shown here is derived from an EMBL/GenBank/DDBJ whole genome shotgun (WGS) entry which is preliminary data.</text>
</comment>
<dbReference type="AlphaFoldDB" id="A0AAD8UW87"/>
<feature type="chain" id="PRO_5042139142" evidence="2">
    <location>
        <begin position="17"/>
        <end position="198"/>
    </location>
</feature>
<evidence type="ECO:0000313" key="3">
    <source>
        <dbReference type="EMBL" id="KAK1444779.1"/>
    </source>
</evidence>
<accession>A0AAD8UW87</accession>
<dbReference type="EMBL" id="JAVEPI010000001">
    <property type="protein sequence ID" value="KAK1444779.1"/>
    <property type="molecule type" value="Genomic_DNA"/>
</dbReference>
<reference evidence="3" key="1">
    <citation type="submission" date="2023-08" db="EMBL/GenBank/DDBJ databases">
        <title>Draft sequence of the Babesia gibsoni genome.</title>
        <authorList>
            <person name="Yamagishi J.Y."/>
            <person name="Xuan X.X."/>
        </authorList>
    </citation>
    <scope>NUCLEOTIDE SEQUENCE</scope>
    <source>
        <strain evidence="3">Azabu</strain>
    </source>
</reference>
<dbReference type="Proteomes" id="UP001230268">
    <property type="component" value="Unassembled WGS sequence"/>
</dbReference>
<protein>
    <submittedName>
        <fullName evidence="3">Uncharacterized protein</fullName>
    </submittedName>
</protein>
<evidence type="ECO:0000256" key="2">
    <source>
        <dbReference type="SAM" id="SignalP"/>
    </source>
</evidence>
<gene>
    <name evidence="3" type="ORF">BgAZ_106850</name>
</gene>
<evidence type="ECO:0000256" key="1">
    <source>
        <dbReference type="SAM" id="Phobius"/>
    </source>
</evidence>
<feature type="signal peptide" evidence="2">
    <location>
        <begin position="1"/>
        <end position="16"/>
    </location>
</feature>
<keyword evidence="1" id="KW-1133">Transmembrane helix</keyword>
<evidence type="ECO:0000313" key="4">
    <source>
        <dbReference type="Proteomes" id="UP001230268"/>
    </source>
</evidence>